<sequence>MNAQVEYYTAQAFPDVINVANAFLADQIIREKSAVVATKSVPLKKTTITCVKGKLTKKVTGIKPTCPKGYKKK</sequence>
<dbReference type="AlphaFoldDB" id="A0A6J6GBW1"/>
<name>A0A6J6GBW1_9ZZZZ</name>
<proteinExistence type="predicted"/>
<organism evidence="1">
    <name type="scientific">freshwater metagenome</name>
    <dbReference type="NCBI Taxonomy" id="449393"/>
    <lineage>
        <taxon>unclassified sequences</taxon>
        <taxon>metagenomes</taxon>
        <taxon>ecological metagenomes</taxon>
    </lineage>
</organism>
<protein>
    <submittedName>
        <fullName evidence="1">Unannotated protein</fullName>
    </submittedName>
</protein>
<gene>
    <name evidence="1" type="ORF">UFOPK1807_00605</name>
</gene>
<dbReference type="EMBL" id="CAEZUI010000063">
    <property type="protein sequence ID" value="CAB4597013.1"/>
    <property type="molecule type" value="Genomic_DNA"/>
</dbReference>
<accession>A0A6J6GBW1</accession>
<reference evidence="1" key="1">
    <citation type="submission" date="2020-05" db="EMBL/GenBank/DDBJ databases">
        <authorList>
            <person name="Chiriac C."/>
            <person name="Salcher M."/>
            <person name="Ghai R."/>
            <person name="Kavagutti S V."/>
        </authorList>
    </citation>
    <scope>NUCLEOTIDE SEQUENCE</scope>
</reference>
<evidence type="ECO:0000313" key="1">
    <source>
        <dbReference type="EMBL" id="CAB4597013.1"/>
    </source>
</evidence>